<reference evidence="1 2" key="1">
    <citation type="journal article" date="2018" name="Mol. Biol. Evol.">
        <title>Broad Genomic Sampling Reveals a Smut Pathogenic Ancestry of the Fungal Clade Ustilaginomycotina.</title>
        <authorList>
            <person name="Kijpornyongpan T."/>
            <person name="Mondo S.J."/>
            <person name="Barry K."/>
            <person name="Sandor L."/>
            <person name="Lee J."/>
            <person name="Lipzen A."/>
            <person name="Pangilinan J."/>
            <person name="LaButti K."/>
            <person name="Hainaut M."/>
            <person name="Henrissat B."/>
            <person name="Grigoriev I.V."/>
            <person name="Spatafora J.W."/>
            <person name="Aime M.C."/>
        </authorList>
    </citation>
    <scope>NUCLEOTIDE SEQUENCE [LARGE SCALE GENOMIC DNA]</scope>
    <source>
        <strain evidence="1 2">SA 807</strain>
    </source>
</reference>
<evidence type="ECO:0000313" key="1">
    <source>
        <dbReference type="EMBL" id="PWN54111.1"/>
    </source>
</evidence>
<sequence>MTLANLSSQGPKPLSSDHRQVPGTSAVKPEAITSRQATQPSAPAPVPSKGKGKEIFHQRGRSDTSLGPRKDDTRPRTPGDPTTRIPTSAPATPARPARSSLLPSPRSLKVAARESILRRWAPCSRCVKFARACLPPVAGDTKQVRCQACQDDRSHPTCSTGRRLFGRQNRRDHHLPGGSSWNAIELSSDEDFELLDEPPAAPSPTDRTPAGDQIKKGKQEDLPLAAPRQTSAPAALASAPPLPRLRLPFSPGELVDELEDDPPTDEEDLPSAPTTPSFRVSPPSWD</sequence>
<organism evidence="1 2">
    <name type="scientific">Violaceomyces palustris</name>
    <dbReference type="NCBI Taxonomy" id="1673888"/>
    <lineage>
        <taxon>Eukaryota</taxon>
        <taxon>Fungi</taxon>
        <taxon>Dikarya</taxon>
        <taxon>Basidiomycota</taxon>
        <taxon>Ustilaginomycotina</taxon>
        <taxon>Ustilaginomycetes</taxon>
        <taxon>Violaceomycetales</taxon>
        <taxon>Violaceomycetaceae</taxon>
        <taxon>Violaceomyces</taxon>
    </lineage>
</organism>
<proteinExistence type="predicted"/>
<protein>
    <submittedName>
        <fullName evidence="1">Uncharacterized protein</fullName>
    </submittedName>
</protein>
<gene>
    <name evidence="1" type="ORF">IE53DRAFT_365782</name>
</gene>
<dbReference type="EMBL" id="KZ819696">
    <property type="protein sequence ID" value="PWN54111.1"/>
    <property type="molecule type" value="Genomic_DNA"/>
</dbReference>
<accession>A0ACD0P7T9</accession>
<dbReference type="Proteomes" id="UP000245626">
    <property type="component" value="Unassembled WGS sequence"/>
</dbReference>
<keyword evidence="2" id="KW-1185">Reference proteome</keyword>
<name>A0ACD0P7T9_9BASI</name>
<evidence type="ECO:0000313" key="2">
    <source>
        <dbReference type="Proteomes" id="UP000245626"/>
    </source>
</evidence>